<gene>
    <name evidence="2" type="ORF">UW74_C0054G0003</name>
</gene>
<protein>
    <submittedName>
        <fullName evidence="2">Uncharacterized protein</fullName>
    </submittedName>
</protein>
<dbReference type="EMBL" id="LCJM01000054">
    <property type="protein sequence ID" value="KKT76913.1"/>
    <property type="molecule type" value="Genomic_DNA"/>
</dbReference>
<dbReference type="AlphaFoldDB" id="A0A0G1K020"/>
<organism evidence="2 3">
    <name type="scientific">Candidatus Giovannonibacteria bacterium GW2011_GWC2_44_8</name>
    <dbReference type="NCBI Taxonomy" id="1618657"/>
    <lineage>
        <taxon>Bacteria</taxon>
        <taxon>Candidatus Giovannoniibacteriota</taxon>
    </lineage>
</organism>
<feature type="compositionally biased region" description="Pro residues" evidence="1">
    <location>
        <begin position="344"/>
        <end position="366"/>
    </location>
</feature>
<proteinExistence type="predicted"/>
<feature type="region of interest" description="Disordered" evidence="1">
    <location>
        <begin position="341"/>
        <end position="370"/>
    </location>
</feature>
<comment type="caution">
    <text evidence="2">The sequence shown here is derived from an EMBL/GenBank/DDBJ whole genome shotgun (WGS) entry which is preliminary data.</text>
</comment>
<reference evidence="2 3" key="1">
    <citation type="journal article" date="2015" name="Nature">
        <title>rRNA introns, odd ribosomes, and small enigmatic genomes across a large radiation of phyla.</title>
        <authorList>
            <person name="Brown C.T."/>
            <person name="Hug L.A."/>
            <person name="Thomas B.C."/>
            <person name="Sharon I."/>
            <person name="Castelle C.J."/>
            <person name="Singh A."/>
            <person name="Wilkins M.J."/>
            <person name="Williams K.H."/>
            <person name="Banfield J.F."/>
        </authorList>
    </citation>
    <scope>NUCLEOTIDE SEQUENCE [LARGE SCALE GENOMIC DNA]</scope>
</reference>
<sequence length="511" mass="54602">MLDNQKKLIWLAALAVLGALLFIFYVLTSASGEPNKKTAQESAKFTGVFEDKDKKSAVRQDFYSGREDVITPAIEAFMEAVSSTFNQSAQNFSNESSQASSKPSMAQTFSSPSLAVTVTEQEVFEFGYNSEYINVLKDTNKEMIDGGFLASGAVYPLTNMTEAIALQDKYADYLESLMVGIEGGGLTKDDIDKYRRSYRVILPSLWKEELVAIKSISKNSSIFEKIYFTYRQKTAHQKASSELSLSQIREIFIKTAEAAYSINPCYREGAPNLIRGSQRSAPCCNCGITGSRCRTFVNDCGNGGCRCVNLGCLNRACPGQPAIWDPATRICGCYTGGGGTTSPTPTPTPSTTPTPGVTPTPSPSPTPTGLKCSADSISPQVQAIINCVMSGAAAQNLLINQPTSNQLNAGCHTCRMPNNPYTGCSSWTSGPTNISCHYGGTQCNGAGNAVDFSLSAPTRTPQNWDKLRNLATSCGASGAWCEAGSIRFIGTCSVVDIDHVHANASGSCGCN</sequence>
<dbReference type="PATRIC" id="fig|1618657.3.peg.555"/>
<name>A0A0G1K020_9BACT</name>
<evidence type="ECO:0000256" key="1">
    <source>
        <dbReference type="SAM" id="MobiDB-lite"/>
    </source>
</evidence>
<evidence type="ECO:0000313" key="2">
    <source>
        <dbReference type="EMBL" id="KKT76913.1"/>
    </source>
</evidence>
<accession>A0A0G1K020</accession>
<evidence type="ECO:0000313" key="3">
    <source>
        <dbReference type="Proteomes" id="UP000034889"/>
    </source>
</evidence>
<dbReference type="Proteomes" id="UP000034889">
    <property type="component" value="Unassembled WGS sequence"/>
</dbReference>